<dbReference type="PANTHER" id="PTHR34039">
    <property type="entry name" value="UPF0102 PROTEIN YRAN"/>
    <property type="match status" value="1"/>
</dbReference>
<dbReference type="Pfam" id="PF02021">
    <property type="entry name" value="UPF0102"/>
    <property type="match status" value="1"/>
</dbReference>
<accession>A0A662DCF3</accession>
<comment type="similarity">
    <text evidence="1">Belongs to the UPF0102 family.</text>
</comment>
<dbReference type="InterPro" id="IPR011856">
    <property type="entry name" value="tRNA_endonuc-like_dom_sf"/>
</dbReference>
<dbReference type="HAMAP" id="MF_00048">
    <property type="entry name" value="UPF0102"/>
    <property type="match status" value="1"/>
</dbReference>
<protein>
    <submittedName>
        <fullName evidence="2">YraN family protein</fullName>
    </submittedName>
</protein>
<dbReference type="GO" id="GO:0003676">
    <property type="term" value="F:nucleic acid binding"/>
    <property type="evidence" value="ECO:0007669"/>
    <property type="project" value="InterPro"/>
</dbReference>
<dbReference type="InterPro" id="IPR003509">
    <property type="entry name" value="UPF0102_YraN-like"/>
</dbReference>
<comment type="caution">
    <text evidence="2">The sequence shown here is derived from an EMBL/GenBank/DDBJ whole genome shotgun (WGS) entry which is preliminary data.</text>
</comment>
<dbReference type="NCBIfam" id="NF009154">
    <property type="entry name" value="PRK12497.3-3"/>
    <property type="match status" value="1"/>
</dbReference>
<dbReference type="EMBL" id="QMQB01000221">
    <property type="protein sequence ID" value="RLE11696.1"/>
    <property type="molecule type" value="Genomic_DNA"/>
</dbReference>
<dbReference type="PANTHER" id="PTHR34039:SF1">
    <property type="entry name" value="UPF0102 PROTEIN YRAN"/>
    <property type="match status" value="1"/>
</dbReference>
<dbReference type="AlphaFoldDB" id="A0A662DCF3"/>
<dbReference type="NCBIfam" id="NF009150">
    <property type="entry name" value="PRK12497.1-3"/>
    <property type="match status" value="1"/>
</dbReference>
<evidence type="ECO:0000313" key="2">
    <source>
        <dbReference type="EMBL" id="RLE11696.1"/>
    </source>
</evidence>
<dbReference type="SUPFAM" id="SSF52980">
    <property type="entry name" value="Restriction endonuclease-like"/>
    <property type="match status" value="1"/>
</dbReference>
<sequence>MSKYKNKEIGKRGEKLAISYLKKRGYRILDKNFRCKIGEIDIVAENDGQIVFVEVKTRHNFNFGLPEEALNYFKRKRLSRLALFYLSNHHLQKKPCRFDVVAILLEKEKPRDIHLIKNAFEA</sequence>
<dbReference type="NCBIfam" id="TIGR00252">
    <property type="entry name" value="YraN family protein"/>
    <property type="match status" value="1"/>
</dbReference>
<dbReference type="CDD" id="cd20736">
    <property type="entry name" value="PoNe_Nuclease"/>
    <property type="match status" value="1"/>
</dbReference>
<dbReference type="InterPro" id="IPR011335">
    <property type="entry name" value="Restrct_endonuc-II-like"/>
</dbReference>
<evidence type="ECO:0000313" key="3">
    <source>
        <dbReference type="Proteomes" id="UP000267654"/>
    </source>
</evidence>
<evidence type="ECO:0000256" key="1">
    <source>
        <dbReference type="ARBA" id="ARBA00006738"/>
    </source>
</evidence>
<organism evidence="2 3">
    <name type="scientific">Aerophobetes bacterium</name>
    <dbReference type="NCBI Taxonomy" id="2030807"/>
    <lineage>
        <taxon>Bacteria</taxon>
        <taxon>Candidatus Aerophobota</taxon>
    </lineage>
</organism>
<name>A0A662DCF3_UNCAE</name>
<dbReference type="Proteomes" id="UP000267654">
    <property type="component" value="Unassembled WGS sequence"/>
</dbReference>
<feature type="non-terminal residue" evidence="2">
    <location>
        <position position="122"/>
    </location>
</feature>
<proteinExistence type="inferred from homology"/>
<dbReference type="Gene3D" id="3.40.1350.10">
    <property type="match status" value="1"/>
</dbReference>
<gene>
    <name evidence="2" type="ORF">DRI96_05800</name>
</gene>
<reference evidence="2 3" key="1">
    <citation type="submission" date="2018-06" db="EMBL/GenBank/DDBJ databases">
        <title>Extensive metabolic versatility and redundancy in microbially diverse, dynamic hydrothermal sediments.</title>
        <authorList>
            <person name="Dombrowski N."/>
            <person name="Teske A."/>
            <person name="Baker B.J."/>
        </authorList>
    </citation>
    <scope>NUCLEOTIDE SEQUENCE [LARGE SCALE GENOMIC DNA]</scope>
    <source>
        <strain evidence="2">B19_G9</strain>
    </source>
</reference>